<feature type="transmembrane region" description="Helical" evidence="1">
    <location>
        <begin position="60"/>
        <end position="81"/>
    </location>
</feature>
<dbReference type="RefSeq" id="WP_160407311.1">
    <property type="nucleotide sequence ID" value="NZ_WSES01000001.1"/>
</dbReference>
<keyword evidence="3" id="KW-1185">Reference proteome</keyword>
<keyword evidence="1" id="KW-0472">Membrane</keyword>
<feature type="transmembrane region" description="Helical" evidence="1">
    <location>
        <begin position="232"/>
        <end position="250"/>
    </location>
</feature>
<protein>
    <submittedName>
        <fullName evidence="2">Uncharacterized protein</fullName>
    </submittedName>
</protein>
<gene>
    <name evidence="2" type="ORF">GPY61_04675</name>
</gene>
<feature type="transmembrane region" description="Helical" evidence="1">
    <location>
        <begin position="314"/>
        <end position="332"/>
    </location>
</feature>
<name>A0A7X3FXH5_9BURK</name>
<evidence type="ECO:0000313" key="2">
    <source>
        <dbReference type="EMBL" id="MVW59219.1"/>
    </source>
</evidence>
<organism evidence="2 3">
    <name type="scientific">Massilia cellulosiltytica</name>
    <dbReference type="NCBI Taxonomy" id="2683234"/>
    <lineage>
        <taxon>Bacteria</taxon>
        <taxon>Pseudomonadati</taxon>
        <taxon>Pseudomonadota</taxon>
        <taxon>Betaproteobacteria</taxon>
        <taxon>Burkholderiales</taxon>
        <taxon>Oxalobacteraceae</taxon>
        <taxon>Telluria group</taxon>
        <taxon>Massilia</taxon>
    </lineage>
</organism>
<feature type="transmembrane region" description="Helical" evidence="1">
    <location>
        <begin position="338"/>
        <end position="356"/>
    </location>
</feature>
<dbReference type="Proteomes" id="UP000443353">
    <property type="component" value="Unassembled WGS sequence"/>
</dbReference>
<keyword evidence="1" id="KW-1133">Transmembrane helix</keyword>
<feature type="transmembrane region" description="Helical" evidence="1">
    <location>
        <begin position="286"/>
        <end position="307"/>
    </location>
</feature>
<reference evidence="2 3" key="1">
    <citation type="submission" date="2019-12" db="EMBL/GenBank/DDBJ databases">
        <authorList>
            <person name="Li C."/>
            <person name="Zhao J."/>
        </authorList>
    </citation>
    <scope>NUCLEOTIDE SEQUENCE [LARGE SCALE GENOMIC DNA]</scope>
    <source>
        <strain evidence="2 3">NEAU-DD11</strain>
    </source>
</reference>
<sequence length="357" mass="37467">MVHPYTRFRIRLARHAVAQLASRLRSSAEIAMLVLGPMTLGLLAFAALPAMLAAAEPLPFALPLLCLHGVAMSLPIVLLRPRVVPADVAAWLRPLPVPPARLLRAAAAVAALLTAPLALAYAASLAIWLVQDPGWMAPLRAVGGTVFSFLLTLACATGLLARGAALPQRSQQAPADAAAATRPPMPRAGWFYLWRQLFWLPLWRGATAGARQGALLAAAIGAGVLWMLGPQALPRVAGAIVTSILLVLLAHEADQALRRQLARVRGLAAGWPVDVAALAWHARALVLLGIALAPAAVTATGALAGAWHGTAGRFYLLLAWSVPPLLVLTPPFTARGRMALVALAIMLLCATGSQLWN</sequence>
<accession>A0A7X3FXH5</accession>
<feature type="transmembrane region" description="Helical" evidence="1">
    <location>
        <begin position="202"/>
        <end position="226"/>
    </location>
</feature>
<proteinExistence type="predicted"/>
<feature type="transmembrane region" description="Helical" evidence="1">
    <location>
        <begin position="102"/>
        <end position="129"/>
    </location>
</feature>
<feature type="transmembrane region" description="Helical" evidence="1">
    <location>
        <begin position="30"/>
        <end position="54"/>
    </location>
</feature>
<dbReference type="EMBL" id="WSES01000001">
    <property type="protein sequence ID" value="MVW59219.1"/>
    <property type="molecule type" value="Genomic_DNA"/>
</dbReference>
<evidence type="ECO:0000256" key="1">
    <source>
        <dbReference type="SAM" id="Phobius"/>
    </source>
</evidence>
<keyword evidence="1" id="KW-0812">Transmembrane</keyword>
<feature type="transmembrane region" description="Helical" evidence="1">
    <location>
        <begin position="141"/>
        <end position="161"/>
    </location>
</feature>
<dbReference type="AlphaFoldDB" id="A0A7X3FXH5"/>
<evidence type="ECO:0000313" key="3">
    <source>
        <dbReference type="Proteomes" id="UP000443353"/>
    </source>
</evidence>
<comment type="caution">
    <text evidence="2">The sequence shown here is derived from an EMBL/GenBank/DDBJ whole genome shotgun (WGS) entry which is preliminary data.</text>
</comment>